<accession>A0AAD6WV70</accession>
<dbReference type="GO" id="GO:0000398">
    <property type="term" value="P:mRNA splicing, via spliceosome"/>
    <property type="evidence" value="ECO:0007669"/>
    <property type="project" value="TreeGrafter"/>
</dbReference>
<protein>
    <recommendedName>
        <fullName evidence="4">RRM domain-containing protein</fullName>
    </recommendedName>
</protein>
<proteinExistence type="predicted"/>
<feature type="domain" description="RRM" evidence="4">
    <location>
        <begin position="230"/>
        <end position="308"/>
    </location>
</feature>
<organism evidence="5 6">
    <name type="scientific">Mycena alexandri</name>
    <dbReference type="NCBI Taxonomy" id="1745969"/>
    <lineage>
        <taxon>Eukaryota</taxon>
        <taxon>Fungi</taxon>
        <taxon>Dikarya</taxon>
        <taxon>Basidiomycota</taxon>
        <taxon>Agaricomycotina</taxon>
        <taxon>Agaricomycetes</taxon>
        <taxon>Agaricomycetidae</taxon>
        <taxon>Agaricales</taxon>
        <taxon>Marasmiineae</taxon>
        <taxon>Mycenaceae</taxon>
        <taxon>Mycena</taxon>
    </lineage>
</organism>
<feature type="domain" description="RRM" evidence="4">
    <location>
        <begin position="459"/>
        <end position="534"/>
    </location>
</feature>
<reference evidence="5" key="1">
    <citation type="submission" date="2023-03" db="EMBL/GenBank/DDBJ databases">
        <title>Massive genome expansion in bonnet fungi (Mycena s.s.) driven by repeated elements and novel gene families across ecological guilds.</title>
        <authorList>
            <consortium name="Lawrence Berkeley National Laboratory"/>
            <person name="Harder C.B."/>
            <person name="Miyauchi S."/>
            <person name="Viragh M."/>
            <person name="Kuo A."/>
            <person name="Thoen E."/>
            <person name="Andreopoulos B."/>
            <person name="Lu D."/>
            <person name="Skrede I."/>
            <person name="Drula E."/>
            <person name="Henrissat B."/>
            <person name="Morin E."/>
            <person name="Kohler A."/>
            <person name="Barry K."/>
            <person name="LaButti K."/>
            <person name="Morin E."/>
            <person name="Salamov A."/>
            <person name="Lipzen A."/>
            <person name="Mereny Z."/>
            <person name="Hegedus B."/>
            <person name="Baldrian P."/>
            <person name="Stursova M."/>
            <person name="Weitz H."/>
            <person name="Taylor A."/>
            <person name="Grigoriev I.V."/>
            <person name="Nagy L.G."/>
            <person name="Martin F."/>
            <person name="Kauserud H."/>
        </authorList>
    </citation>
    <scope>NUCLEOTIDE SEQUENCE</scope>
    <source>
        <strain evidence="5">CBHHK200</strain>
    </source>
</reference>
<dbReference type="AlphaFoldDB" id="A0AAD6WV70"/>
<keyword evidence="6" id="KW-1185">Reference proteome</keyword>
<dbReference type="SUPFAM" id="SSF54928">
    <property type="entry name" value="RNA-binding domain, RBD"/>
    <property type="match status" value="2"/>
</dbReference>
<evidence type="ECO:0000313" key="5">
    <source>
        <dbReference type="EMBL" id="KAJ7026015.1"/>
    </source>
</evidence>
<evidence type="ECO:0000256" key="1">
    <source>
        <dbReference type="ARBA" id="ARBA00022884"/>
    </source>
</evidence>
<dbReference type="Proteomes" id="UP001218188">
    <property type="component" value="Unassembled WGS sequence"/>
</dbReference>
<dbReference type="GO" id="GO:0003729">
    <property type="term" value="F:mRNA binding"/>
    <property type="evidence" value="ECO:0007669"/>
    <property type="project" value="TreeGrafter"/>
</dbReference>
<dbReference type="InterPro" id="IPR039171">
    <property type="entry name" value="Cwc2/Slt11"/>
</dbReference>
<sequence length="552" mass="59404">MSHSINAHHIRSQLVRIRGVNSGTLASRPASFPITTVDYNDVPPRASFSGGVRDGLNADEGGRGRPGRTVYLSNIPVGATIAQVLNLVNFGPLETVQAHPSTSAFKRLPSASPSAFPAWYPPASPWRPSQENAAPAASSSPSQETTNLWNDAPPNAYDAHNPPRPPPVLPSLFLTFLDLPTALAFVASASSPAGKLYLQGRELRTNWANGTPRLTSKWVQRGIAEAHASRTVHLHHLPPALSASASALRGALDERRFGYIEYAQVVVDGRGARMGLVSFLSIADAIKAVTTIQNLPAWAGVRADYGRDRCCPFVREGTVAETGSSHPVTAVASPHMDPTSAQFSESPEAIAGSRTSDEVPMPGANRSVYLYDIPPSASVVDLCDVVRGGMLQTVSLHNIHGRRTGLVTFIRPLAALAFYERSISHGLTLRDHPLQITWVRNSVPLSPRLAAAVSSGASRSIRIEKEPNLKFDYFTEQALRADFGAFGDLERVEVLKDKQCAVVHFTNIWNAIKAIKEIKTRPEYALLNITYGEDRCAGPLPLPSAPLPGSVA</sequence>
<dbReference type="InterPro" id="IPR012677">
    <property type="entry name" value="Nucleotide-bd_a/b_plait_sf"/>
</dbReference>
<evidence type="ECO:0000259" key="4">
    <source>
        <dbReference type="PROSITE" id="PS50102"/>
    </source>
</evidence>
<feature type="compositionally biased region" description="Low complexity" evidence="3">
    <location>
        <begin position="133"/>
        <end position="142"/>
    </location>
</feature>
<feature type="region of interest" description="Disordered" evidence="3">
    <location>
        <begin position="122"/>
        <end position="163"/>
    </location>
</feature>
<evidence type="ECO:0000256" key="2">
    <source>
        <dbReference type="PROSITE-ProRule" id="PRU00176"/>
    </source>
</evidence>
<name>A0AAD6WV70_9AGAR</name>
<gene>
    <name evidence="5" type="ORF">C8F04DRAFT_123506</name>
</gene>
<dbReference type="Gene3D" id="3.30.70.330">
    <property type="match status" value="2"/>
</dbReference>
<evidence type="ECO:0000313" key="6">
    <source>
        <dbReference type="Proteomes" id="UP001218188"/>
    </source>
</evidence>
<dbReference type="InterPro" id="IPR000504">
    <property type="entry name" value="RRM_dom"/>
</dbReference>
<dbReference type="PANTHER" id="PTHR14089:SF8">
    <property type="entry name" value="RNA-BINDING PROTEIN MRN1"/>
    <property type="match status" value="1"/>
</dbReference>
<dbReference type="InterPro" id="IPR035979">
    <property type="entry name" value="RBD_domain_sf"/>
</dbReference>
<evidence type="ECO:0000256" key="3">
    <source>
        <dbReference type="SAM" id="MobiDB-lite"/>
    </source>
</evidence>
<dbReference type="GO" id="GO:0010494">
    <property type="term" value="C:cytoplasmic stress granule"/>
    <property type="evidence" value="ECO:0007669"/>
    <property type="project" value="TreeGrafter"/>
</dbReference>
<dbReference type="SMART" id="SM00360">
    <property type="entry name" value="RRM"/>
    <property type="match status" value="3"/>
</dbReference>
<dbReference type="EMBL" id="JARJCM010000145">
    <property type="protein sequence ID" value="KAJ7026015.1"/>
    <property type="molecule type" value="Genomic_DNA"/>
</dbReference>
<keyword evidence="1 2" id="KW-0694">RNA-binding</keyword>
<dbReference type="PROSITE" id="PS50102">
    <property type="entry name" value="RRM"/>
    <property type="match status" value="2"/>
</dbReference>
<comment type="caution">
    <text evidence="5">The sequence shown here is derived from an EMBL/GenBank/DDBJ whole genome shotgun (WGS) entry which is preliminary data.</text>
</comment>
<dbReference type="Pfam" id="PF00076">
    <property type="entry name" value="RRM_1"/>
    <property type="match status" value="1"/>
</dbReference>
<dbReference type="PANTHER" id="PTHR14089">
    <property type="entry name" value="PRE-MRNA-SPLICING FACTOR RBM22"/>
    <property type="match status" value="1"/>
</dbReference>